<evidence type="ECO:0000256" key="2">
    <source>
        <dbReference type="ARBA" id="ARBA00022723"/>
    </source>
</evidence>
<dbReference type="GO" id="GO:0044281">
    <property type="term" value="P:small molecule metabolic process"/>
    <property type="evidence" value="ECO:0007669"/>
    <property type="project" value="UniProtKB-ARBA"/>
</dbReference>
<comment type="caution">
    <text evidence="4">The sequence shown here is derived from an EMBL/GenBank/DDBJ whole genome shotgun (WGS) entry which is preliminary data.</text>
</comment>
<sequence>MTTLLVQLPAADGPRWVVRRTQDGATVDSSLPVTLAELLALPLAEARSVVEGATHPAGPGDGTAEGVRPLAPVDRQEVWAAGVTYRRSRDGRAEESAHASMYDLVYEADRPEVFFKSTPERVVPDGEPVGIRVDSGWDVPEPEVGLVVNSGGELFGYVAGNDMSSRSIEGENPLYLPQAKVYTRSCALGPGIVPAWELGDGPLGVSVRIDRAGETVFEGTTATDQMKRTFPDLMDWLTRALDFPAGVVLLTGTGLVPDSSFTLAEGDVVTVDVAGVGTLTNPVVVVGR</sequence>
<gene>
    <name evidence="4" type="ORF">CAE01nite_05210</name>
</gene>
<dbReference type="InterPro" id="IPR036663">
    <property type="entry name" value="Fumarylacetoacetase_C_sf"/>
</dbReference>
<dbReference type="PANTHER" id="PTHR42796:SF7">
    <property type="entry name" value="2-DEHYDRO-3-DEOXY-D-ARABINONATE DEHYDRATASE"/>
    <property type="match status" value="1"/>
</dbReference>
<dbReference type="EMBL" id="BJYY01000001">
    <property type="protein sequence ID" value="GEO32796.1"/>
    <property type="molecule type" value="Genomic_DNA"/>
</dbReference>
<comment type="similarity">
    <text evidence="1">Belongs to the FAH family.</text>
</comment>
<keyword evidence="2" id="KW-0479">Metal-binding</keyword>
<dbReference type="OrthoDB" id="9779415at2"/>
<name>A0A512D8J8_9CELL</name>
<keyword evidence="4" id="KW-0378">Hydrolase</keyword>
<proteinExistence type="inferred from homology"/>
<keyword evidence="5" id="KW-1185">Reference proteome</keyword>
<evidence type="ECO:0000313" key="5">
    <source>
        <dbReference type="Proteomes" id="UP000321181"/>
    </source>
</evidence>
<organism evidence="4 5">
    <name type="scientific">Cellulomonas aerilata</name>
    <dbReference type="NCBI Taxonomy" id="515326"/>
    <lineage>
        <taxon>Bacteria</taxon>
        <taxon>Bacillati</taxon>
        <taxon>Actinomycetota</taxon>
        <taxon>Actinomycetes</taxon>
        <taxon>Micrococcales</taxon>
        <taxon>Cellulomonadaceae</taxon>
        <taxon>Cellulomonas</taxon>
    </lineage>
</organism>
<dbReference type="Gene3D" id="3.90.850.10">
    <property type="entry name" value="Fumarylacetoacetase-like, C-terminal domain"/>
    <property type="match status" value="1"/>
</dbReference>
<dbReference type="AlphaFoldDB" id="A0A512D8J8"/>
<feature type="domain" description="Fumarylacetoacetase-like C-terminal" evidence="3">
    <location>
        <begin position="110"/>
        <end position="284"/>
    </location>
</feature>
<dbReference type="PANTHER" id="PTHR42796">
    <property type="entry name" value="FUMARYLACETOACETATE HYDROLASE DOMAIN-CONTAINING PROTEIN 2A-RELATED"/>
    <property type="match status" value="1"/>
</dbReference>
<dbReference type="InterPro" id="IPR011234">
    <property type="entry name" value="Fumarylacetoacetase-like_C"/>
</dbReference>
<dbReference type="Pfam" id="PF01557">
    <property type="entry name" value="FAA_hydrolase"/>
    <property type="match status" value="1"/>
</dbReference>
<accession>A0A512D8J8</accession>
<protein>
    <submittedName>
        <fullName evidence="4">Fumarylacetoacetate (FAA) hydrolase</fullName>
    </submittedName>
</protein>
<dbReference type="SUPFAM" id="SSF56529">
    <property type="entry name" value="FAH"/>
    <property type="match status" value="1"/>
</dbReference>
<dbReference type="RefSeq" id="WP_146899433.1">
    <property type="nucleotide sequence ID" value="NZ_BAAARM010000001.1"/>
</dbReference>
<dbReference type="InterPro" id="IPR051121">
    <property type="entry name" value="FAH"/>
</dbReference>
<reference evidence="4 5" key="1">
    <citation type="submission" date="2019-07" db="EMBL/GenBank/DDBJ databases">
        <title>Whole genome shotgun sequence of Cellulomonas aerilata NBRC 106308.</title>
        <authorList>
            <person name="Hosoyama A."/>
            <person name="Uohara A."/>
            <person name="Ohji S."/>
            <person name="Ichikawa N."/>
        </authorList>
    </citation>
    <scope>NUCLEOTIDE SEQUENCE [LARGE SCALE GENOMIC DNA]</scope>
    <source>
        <strain evidence="4 5">NBRC 106308</strain>
    </source>
</reference>
<evidence type="ECO:0000256" key="1">
    <source>
        <dbReference type="ARBA" id="ARBA00010211"/>
    </source>
</evidence>
<dbReference type="GO" id="GO:0046872">
    <property type="term" value="F:metal ion binding"/>
    <property type="evidence" value="ECO:0007669"/>
    <property type="project" value="UniProtKB-KW"/>
</dbReference>
<evidence type="ECO:0000259" key="3">
    <source>
        <dbReference type="Pfam" id="PF01557"/>
    </source>
</evidence>
<dbReference type="GO" id="GO:0016787">
    <property type="term" value="F:hydrolase activity"/>
    <property type="evidence" value="ECO:0007669"/>
    <property type="project" value="UniProtKB-KW"/>
</dbReference>
<evidence type="ECO:0000313" key="4">
    <source>
        <dbReference type="EMBL" id="GEO32796.1"/>
    </source>
</evidence>
<dbReference type="Proteomes" id="UP000321181">
    <property type="component" value="Unassembled WGS sequence"/>
</dbReference>